<dbReference type="InterPro" id="IPR033937">
    <property type="entry name" value="MGS_CPS_CarB"/>
</dbReference>
<dbReference type="SUPFAM" id="SSF48108">
    <property type="entry name" value="Carbamoyl phosphate synthetase, large subunit connection domain"/>
    <property type="match status" value="1"/>
</dbReference>
<feature type="binding site" evidence="19">
    <location>
        <position position="285"/>
    </location>
    <ligand>
        <name>Mg(2+)</name>
        <dbReference type="ChEBI" id="CHEBI:18420"/>
        <label>1</label>
    </ligand>
</feature>
<feature type="binding site" evidence="19">
    <location>
        <position position="835"/>
    </location>
    <ligand>
        <name>Mn(2+)</name>
        <dbReference type="ChEBI" id="CHEBI:29035"/>
        <label>3</label>
    </ligand>
</feature>
<feature type="binding site" evidence="19">
    <location>
        <position position="837"/>
    </location>
    <ligand>
        <name>Mg(2+)</name>
        <dbReference type="ChEBI" id="CHEBI:18420"/>
        <label>4</label>
    </ligand>
</feature>
<feature type="binding site" evidence="19">
    <location>
        <position position="210"/>
    </location>
    <ligand>
        <name>ATP</name>
        <dbReference type="ChEBI" id="CHEBI:30616"/>
        <label>1</label>
    </ligand>
</feature>
<dbReference type="PROSITE" id="PS00867">
    <property type="entry name" value="CPSASE_2"/>
    <property type="match status" value="2"/>
</dbReference>
<comment type="pathway">
    <text evidence="2 19">Pyrimidine metabolism; UMP biosynthesis via de novo pathway; (S)-dihydroorotate from bicarbonate: step 1/3.</text>
</comment>
<dbReference type="InterPro" id="IPR005483">
    <property type="entry name" value="CPSase_dom"/>
</dbReference>
<dbReference type="NCBIfam" id="TIGR01369">
    <property type="entry name" value="CPSaseII_lrg"/>
    <property type="match status" value="1"/>
</dbReference>
<evidence type="ECO:0000256" key="14">
    <source>
        <dbReference type="ARBA" id="ARBA00023211"/>
    </source>
</evidence>
<dbReference type="HAMAP" id="MF_01210_B">
    <property type="entry name" value="CPSase_L_chain_B"/>
    <property type="match status" value="1"/>
</dbReference>
<evidence type="ECO:0000256" key="8">
    <source>
        <dbReference type="ARBA" id="ARBA00022723"/>
    </source>
</evidence>
<dbReference type="GO" id="GO:0006541">
    <property type="term" value="P:glutamine metabolic process"/>
    <property type="evidence" value="ECO:0007669"/>
    <property type="project" value="TreeGrafter"/>
</dbReference>
<dbReference type="GO" id="GO:0005524">
    <property type="term" value="F:ATP binding"/>
    <property type="evidence" value="ECO:0007669"/>
    <property type="project" value="UniProtKB-UniRule"/>
</dbReference>
<dbReference type="NCBIfam" id="NF003671">
    <property type="entry name" value="PRK05294.1"/>
    <property type="match status" value="1"/>
</dbReference>
<feature type="binding site" evidence="19">
    <location>
        <position position="299"/>
    </location>
    <ligand>
        <name>ATP</name>
        <dbReference type="ChEBI" id="CHEBI:30616"/>
        <label>1</label>
    </ligand>
</feature>
<feature type="domain" description="MGS-like" evidence="21">
    <location>
        <begin position="931"/>
        <end position="1068"/>
    </location>
</feature>
<dbReference type="FunFam" id="3.30.470.20:FF:000013">
    <property type="entry name" value="Carbamoyl-phosphate synthase large chain"/>
    <property type="match status" value="1"/>
</dbReference>
<dbReference type="Gene3D" id="3.30.470.20">
    <property type="entry name" value="ATP-grasp fold, B domain"/>
    <property type="match status" value="2"/>
</dbReference>
<comment type="catalytic activity">
    <reaction evidence="16 19">
        <text>hydrogencarbonate + L-glutamine + 2 ATP + H2O = carbamoyl phosphate + L-glutamate + 2 ADP + phosphate + 2 H(+)</text>
        <dbReference type="Rhea" id="RHEA:18633"/>
        <dbReference type="ChEBI" id="CHEBI:15377"/>
        <dbReference type="ChEBI" id="CHEBI:15378"/>
        <dbReference type="ChEBI" id="CHEBI:17544"/>
        <dbReference type="ChEBI" id="CHEBI:29985"/>
        <dbReference type="ChEBI" id="CHEBI:30616"/>
        <dbReference type="ChEBI" id="CHEBI:43474"/>
        <dbReference type="ChEBI" id="CHEBI:58228"/>
        <dbReference type="ChEBI" id="CHEBI:58359"/>
        <dbReference type="ChEBI" id="CHEBI:456216"/>
        <dbReference type="EC" id="6.3.5.5"/>
    </reaction>
</comment>
<dbReference type="Pfam" id="PF02142">
    <property type="entry name" value="MGS"/>
    <property type="match status" value="1"/>
</dbReference>
<feature type="binding site" evidence="19">
    <location>
        <position position="823"/>
    </location>
    <ligand>
        <name>Mn(2+)</name>
        <dbReference type="ChEBI" id="CHEBI:29035"/>
        <label>3</label>
    </ligand>
</feature>
<dbReference type="PROSITE" id="PS00866">
    <property type="entry name" value="CPSASE_1"/>
    <property type="match status" value="1"/>
</dbReference>
<evidence type="ECO:0000256" key="6">
    <source>
        <dbReference type="ARBA" id="ARBA00022598"/>
    </source>
</evidence>
<dbReference type="PROSITE" id="PS50975">
    <property type="entry name" value="ATP_GRASP"/>
    <property type="match status" value="2"/>
</dbReference>
<accession>A0A6L5JX34</accession>
<evidence type="ECO:0000313" key="23">
    <source>
        <dbReference type="Proteomes" id="UP000480275"/>
    </source>
</evidence>
<feature type="binding site" evidence="19">
    <location>
        <position position="755"/>
    </location>
    <ligand>
        <name>ATP</name>
        <dbReference type="ChEBI" id="CHEBI:30616"/>
        <label>2</label>
    </ligand>
</feature>
<dbReference type="GO" id="GO:0044205">
    <property type="term" value="P:'de novo' UMP biosynthetic process"/>
    <property type="evidence" value="ECO:0007669"/>
    <property type="project" value="UniProtKB-UniRule"/>
</dbReference>
<evidence type="ECO:0000256" key="11">
    <source>
        <dbReference type="ARBA" id="ARBA00022840"/>
    </source>
</evidence>
<keyword evidence="12" id="KW-0460">Magnesium</keyword>
<keyword evidence="13 19" id="KW-0665">Pyrimidine biosynthesis</keyword>
<feature type="binding site" evidence="19">
    <location>
        <position position="301"/>
    </location>
    <ligand>
        <name>Mn(2+)</name>
        <dbReference type="ChEBI" id="CHEBI:29035"/>
        <label>2</label>
    </ligand>
</feature>
<feature type="binding site" evidence="19">
    <location>
        <position position="748"/>
    </location>
    <ligand>
        <name>ATP</name>
        <dbReference type="ChEBI" id="CHEBI:30616"/>
        <label>2</label>
    </ligand>
</feature>
<dbReference type="InterPro" id="IPR011607">
    <property type="entry name" value="MGS-like_dom"/>
</dbReference>
<dbReference type="FunFam" id="3.30.470.20:FF:000007">
    <property type="entry name" value="Carbamoyl-phosphate synthase large chain"/>
    <property type="match status" value="1"/>
</dbReference>
<feature type="binding site" evidence="19">
    <location>
        <position position="215"/>
    </location>
    <ligand>
        <name>ATP</name>
        <dbReference type="ChEBI" id="CHEBI:30616"/>
        <label>1</label>
    </ligand>
</feature>
<feature type="region of interest" description="Allosteric domain" evidence="19">
    <location>
        <begin position="931"/>
        <end position="1068"/>
    </location>
</feature>
<dbReference type="GO" id="GO:0006526">
    <property type="term" value="P:L-arginine biosynthetic process"/>
    <property type="evidence" value="ECO:0007669"/>
    <property type="project" value="UniProtKB-UniRule"/>
</dbReference>
<comment type="catalytic activity">
    <reaction evidence="15 19">
        <text>hydrogencarbonate + NH4(+) + 2 ATP = carbamoyl phosphate + 2 ADP + phosphate + 2 H(+)</text>
        <dbReference type="Rhea" id="RHEA:18029"/>
        <dbReference type="ChEBI" id="CHEBI:15378"/>
        <dbReference type="ChEBI" id="CHEBI:17544"/>
        <dbReference type="ChEBI" id="CHEBI:28938"/>
        <dbReference type="ChEBI" id="CHEBI:30616"/>
        <dbReference type="ChEBI" id="CHEBI:43474"/>
        <dbReference type="ChEBI" id="CHEBI:58228"/>
        <dbReference type="ChEBI" id="CHEBI:456216"/>
        <dbReference type="EC" id="6.3.4.16"/>
    </reaction>
</comment>
<comment type="caution">
    <text evidence="19">Lacks conserved residue(s) required for the propagation of feature annotation.</text>
</comment>
<feature type="binding site" evidence="19">
    <location>
        <position position="242"/>
    </location>
    <ligand>
        <name>ATP</name>
        <dbReference type="ChEBI" id="CHEBI:30616"/>
        <label>1</label>
    </ligand>
</feature>
<feature type="binding site" evidence="19">
    <location>
        <position position="285"/>
    </location>
    <ligand>
        <name>ATP</name>
        <dbReference type="ChEBI" id="CHEBI:30616"/>
        <label>1</label>
    </ligand>
</feature>
<feature type="binding site" evidence="19">
    <location>
        <position position="285"/>
    </location>
    <ligand>
        <name>Mn(2+)</name>
        <dbReference type="ChEBI" id="CHEBI:29035"/>
        <label>1</label>
    </ligand>
</feature>
<dbReference type="NCBIfam" id="NF009455">
    <property type="entry name" value="PRK12815.1"/>
    <property type="match status" value="1"/>
</dbReference>
<name>A0A6L5JX34_RHOTE</name>
<feature type="binding site" evidence="19">
    <location>
        <position position="782"/>
    </location>
    <ligand>
        <name>ATP</name>
        <dbReference type="ChEBI" id="CHEBI:30616"/>
        <label>2</label>
    </ligand>
</feature>
<dbReference type="GO" id="GO:0004088">
    <property type="term" value="F:carbamoyl-phosphate synthase (glutamine-hydrolyzing) activity"/>
    <property type="evidence" value="ECO:0007669"/>
    <property type="project" value="UniProtKB-UniRule"/>
</dbReference>
<dbReference type="PANTHER" id="PTHR11405:SF53">
    <property type="entry name" value="CARBAMOYL-PHOSPHATE SYNTHASE [AMMONIA], MITOCHONDRIAL"/>
    <property type="match status" value="1"/>
</dbReference>
<feature type="binding site" evidence="19">
    <location>
        <position position="299"/>
    </location>
    <ligand>
        <name>Mn(2+)</name>
        <dbReference type="ChEBI" id="CHEBI:29035"/>
        <label>2</label>
    </ligand>
</feature>
<dbReference type="FunFam" id="1.10.1030.10:FF:000002">
    <property type="entry name" value="Carbamoyl-phosphate synthase large chain"/>
    <property type="match status" value="1"/>
</dbReference>
<dbReference type="InterPro" id="IPR011761">
    <property type="entry name" value="ATP-grasp"/>
</dbReference>
<dbReference type="Gene3D" id="1.10.1030.10">
    <property type="entry name" value="Carbamoyl-phosphate synthetase, large subunit oligomerisation domain"/>
    <property type="match status" value="1"/>
</dbReference>
<dbReference type="CDD" id="cd01424">
    <property type="entry name" value="MGS_CPS_II"/>
    <property type="match status" value="1"/>
</dbReference>
<comment type="caution">
    <text evidence="22">The sequence shown here is derived from an EMBL/GenBank/DDBJ whole genome shotgun (WGS) entry which is preliminary data.</text>
</comment>
<feature type="binding site" evidence="19">
    <location>
        <position position="301"/>
    </location>
    <ligand>
        <name>Mg(2+)</name>
        <dbReference type="ChEBI" id="CHEBI:18420"/>
        <label>2</label>
    </ligand>
</feature>
<evidence type="ECO:0000256" key="15">
    <source>
        <dbReference type="ARBA" id="ARBA00047359"/>
    </source>
</evidence>
<feature type="binding site" evidence="19">
    <location>
        <position position="780"/>
    </location>
    <ligand>
        <name>ATP</name>
        <dbReference type="ChEBI" id="CHEBI:30616"/>
        <label>2</label>
    </ligand>
</feature>
<comment type="cofactor">
    <cofactor evidence="1">
        <name>Mn(2+)</name>
        <dbReference type="ChEBI" id="CHEBI:29035"/>
    </cofactor>
</comment>
<feature type="binding site" evidence="19">
    <location>
        <position position="783"/>
    </location>
    <ligand>
        <name>ATP</name>
        <dbReference type="ChEBI" id="CHEBI:30616"/>
        <label>2</label>
    </ligand>
</feature>
<feature type="binding site" evidence="19">
    <location>
        <position position="835"/>
    </location>
    <ligand>
        <name>Mn(2+)</name>
        <dbReference type="ChEBI" id="CHEBI:29035"/>
        <label>4</label>
    </ligand>
</feature>
<dbReference type="FunFam" id="3.30.1490.20:FF:000001">
    <property type="entry name" value="Carbamoyl-phosphate synthase large chain"/>
    <property type="match status" value="1"/>
</dbReference>
<evidence type="ECO:0000256" key="9">
    <source>
        <dbReference type="ARBA" id="ARBA00022737"/>
    </source>
</evidence>
<dbReference type="EMBL" id="WIXJ01000002">
    <property type="protein sequence ID" value="MQY51174.1"/>
    <property type="molecule type" value="Genomic_DNA"/>
</dbReference>
<dbReference type="InterPro" id="IPR058047">
    <property type="entry name" value="CPSase_preATP-grasp"/>
</dbReference>
<feature type="domain" description="ATP-grasp" evidence="20">
    <location>
        <begin position="673"/>
        <end position="864"/>
    </location>
</feature>
<feature type="binding site" evidence="19">
    <location>
        <position position="299"/>
    </location>
    <ligand>
        <name>Mn(2+)</name>
        <dbReference type="ChEBI" id="CHEBI:29035"/>
        <label>1</label>
    </ligand>
</feature>
<comment type="subunit">
    <text evidence="18 19">Composed of two chains; the small (or glutamine) chain promotes the hydrolysis of glutamine to ammonia, which is used by the large (or ammonia) chain to synthesize carbamoyl phosphate. Tetramer of heterodimers (alpha,beta)4.</text>
</comment>
<feature type="binding site" evidence="19">
    <location>
        <position position="709"/>
    </location>
    <ligand>
        <name>ATP</name>
        <dbReference type="ChEBI" id="CHEBI:30616"/>
        <label>2</label>
    </ligand>
</feature>
<feature type="binding site" evidence="19">
    <location>
        <position position="176"/>
    </location>
    <ligand>
        <name>ATP</name>
        <dbReference type="ChEBI" id="CHEBI:30616"/>
        <label>1</label>
    </ligand>
</feature>
<dbReference type="UniPathway" id="UPA00068">
    <property type="reaction ID" value="UER00171"/>
</dbReference>
<dbReference type="AlphaFoldDB" id="A0A6L5JX34"/>
<feature type="binding site" evidence="19">
    <location>
        <position position="835"/>
    </location>
    <ligand>
        <name>Mg(2+)</name>
        <dbReference type="ChEBI" id="CHEBI:18420"/>
        <label>3</label>
    </ligand>
</feature>
<sequence>MPKRDDLKSILIIGAGPIVIGQACEFDYSGAQACKALREEGYRVILVNSNPATIMTDPEMADVTYIEPIAWKVVEKIIERERPDALLPTMGGQTALNCALDLARNGVLEKYGVEMIGASRDAIDKAEDREKFKQAMTKIGLGSARSAVAHSMEEAQQVQAMIGFPAIIRPSFTMGGSGGGIAYNQEEFVEICKRGLEASPTRELLIEESLLGWKEFEMEVVRDRKDNCIIICSIENLDPMGVHTGDSITVAPAQTLTDKEYQIMRNASIAVLREIGVDTGGSNVQFSINPADGRMIVIEMNPRVSRSSALASKATGFPIAKVAAKLAVGYTLDELANEITGGKTPASFEPSIDYVVTKVPRFAFEKFPQADSTLTTQMKSVGEVMAIGRTFQESLQKALRGLEVGVDGFNLKTVDPATIDEQLARPSPDRLWYVADAFGVGMTLDKVYELTKIDPWFLAQIQEIVDLELRLEERDLASLTAEEMRFLKRKGFADRRLAHLTKSSEAAVRELRHSLGVRPVYKRVDTCAAEFATGTAYMYSTYEEECEANPSDKKKIMVLGGGPNRIGQGIEFDYCCVHAAMAMREDGYETIMVNCNPETVSTDYDTSDRLYFEPLTLEDVLEIVAVEQPVGVIVQYGGQTPLKLALALEANGVPIIGTSPDMIDAAEDRERFQKLLHELGLKQPPNRTARTEADALRLAEEIGYPLVVRPSYVLGGRAMEIVHEQKDLERYMREAVKVSHDSPVLLDRFLNDACEVDVDALSDGEEVIIGGVMEHIEQAGVHSGDSACSLPPYSLGEDVQAELRRQTKAMARALNVVGLMNVQFAIQGDQVYVLEVNPRASRTVPFVSKATGLQLAKIAARCMAGRSLRDQGITGEVIPPYYSVKEAVFPFAKFPGIDTILGPEMKSTGEVMGVGASFAEAFFKSQLAAGVRLPSSGKAFISVKESDKTKAVEVARDLHEGGFVIVATRGTAASIAAAGIPVSVVNKVTEGRPHIVDMIKNKEIALIINTVDEKRQAINDSRSIRTSGLAARVTIYTTIWGAEAAAEGIKNRGELVVYPIQELHAQLV</sequence>
<dbReference type="InterPro" id="IPR006275">
    <property type="entry name" value="CPSase_lsu"/>
</dbReference>
<dbReference type="InterPro" id="IPR036897">
    <property type="entry name" value="CarbamoylP_synth_lsu_oligo_sf"/>
</dbReference>
<evidence type="ECO:0000256" key="13">
    <source>
        <dbReference type="ARBA" id="ARBA00022975"/>
    </source>
</evidence>
<feature type="binding site" evidence="19">
    <location>
        <position position="169"/>
    </location>
    <ligand>
        <name>ATP</name>
        <dbReference type="ChEBI" id="CHEBI:30616"/>
        <label>1</label>
    </ligand>
</feature>
<dbReference type="Gene3D" id="3.40.50.20">
    <property type="match status" value="2"/>
</dbReference>
<dbReference type="FunFam" id="3.40.50.20:FF:000001">
    <property type="entry name" value="Carbamoyl-phosphate synthase large chain"/>
    <property type="match status" value="1"/>
</dbReference>
<evidence type="ECO:0000256" key="17">
    <source>
        <dbReference type="ARBA" id="ARBA00057223"/>
    </source>
</evidence>
<dbReference type="PROSITE" id="PS51855">
    <property type="entry name" value="MGS"/>
    <property type="match status" value="1"/>
</dbReference>
<dbReference type="GO" id="GO:0046872">
    <property type="term" value="F:metal ion binding"/>
    <property type="evidence" value="ECO:0007669"/>
    <property type="project" value="UniProtKB-KW"/>
</dbReference>
<protein>
    <recommendedName>
        <fullName evidence="19">Carbamoyl phosphate synthase large chain</fullName>
        <ecNumber evidence="19">6.3.4.16</ecNumber>
        <ecNumber evidence="19">6.3.5.5</ecNumber>
    </recommendedName>
    <alternativeName>
        <fullName evidence="19">Carbamoyl phosphate synthetase ammonia chain</fullName>
    </alternativeName>
</protein>
<dbReference type="SMART" id="SM00851">
    <property type="entry name" value="MGS"/>
    <property type="match status" value="1"/>
</dbReference>
<dbReference type="UniPathway" id="UPA00070">
    <property type="reaction ID" value="UER00115"/>
</dbReference>
<dbReference type="OrthoDB" id="9804197at2"/>
<evidence type="ECO:0000256" key="4">
    <source>
        <dbReference type="ARBA" id="ARBA00009799"/>
    </source>
</evidence>
<evidence type="ECO:0000259" key="20">
    <source>
        <dbReference type="PROSITE" id="PS50975"/>
    </source>
</evidence>
<evidence type="ECO:0000256" key="1">
    <source>
        <dbReference type="ARBA" id="ARBA00001936"/>
    </source>
</evidence>
<feature type="binding site" evidence="19">
    <location>
        <position position="835"/>
    </location>
    <ligand>
        <name>Mg(2+)</name>
        <dbReference type="ChEBI" id="CHEBI:18420"/>
        <label>4</label>
    </ligand>
</feature>
<dbReference type="GO" id="GO:0004087">
    <property type="term" value="F:carbamoyl-phosphate synthase (ammonia) activity"/>
    <property type="evidence" value="ECO:0007669"/>
    <property type="project" value="UniProtKB-EC"/>
</dbReference>
<proteinExistence type="inferred from homology"/>
<evidence type="ECO:0000256" key="7">
    <source>
        <dbReference type="ARBA" id="ARBA00022605"/>
    </source>
</evidence>
<comment type="similarity">
    <text evidence="4 19">Belongs to the CarB family.</text>
</comment>
<evidence type="ECO:0000256" key="16">
    <source>
        <dbReference type="ARBA" id="ARBA00048816"/>
    </source>
</evidence>
<dbReference type="EC" id="6.3.4.16" evidence="19"/>
<feature type="binding site" evidence="19">
    <location>
        <position position="837"/>
    </location>
    <ligand>
        <name>Mn(2+)</name>
        <dbReference type="ChEBI" id="CHEBI:29035"/>
        <label>4</label>
    </ligand>
</feature>
<dbReference type="SUPFAM" id="SSF52335">
    <property type="entry name" value="Methylglyoxal synthase-like"/>
    <property type="match status" value="1"/>
</dbReference>
<feature type="binding site" evidence="19">
    <location>
        <position position="823"/>
    </location>
    <ligand>
        <name>ATP</name>
        <dbReference type="ChEBI" id="CHEBI:30616"/>
        <label>2</label>
    </ligand>
</feature>
<reference evidence="22 23" key="1">
    <citation type="submission" date="2019-10" db="EMBL/GenBank/DDBJ databases">
        <title>Whole-genome sequence of the purple nonsulfur photosynthetic bacterium Rhodocyclus tenuis.</title>
        <authorList>
            <person name="Kyndt J.A."/>
            <person name="Meyer T.E."/>
        </authorList>
    </citation>
    <scope>NUCLEOTIDE SEQUENCE [LARGE SCALE GENOMIC DNA]</scope>
    <source>
        <strain evidence="22 23">DSM 110</strain>
    </source>
</reference>
<dbReference type="PRINTS" id="PR00098">
    <property type="entry name" value="CPSASE"/>
</dbReference>
<dbReference type="Proteomes" id="UP000480275">
    <property type="component" value="Unassembled WGS sequence"/>
</dbReference>
<dbReference type="SUPFAM" id="SSF56059">
    <property type="entry name" value="Glutathione synthetase ATP-binding domain-like"/>
    <property type="match status" value="2"/>
</dbReference>
<feature type="binding site" evidence="19">
    <location>
        <position position="129"/>
    </location>
    <ligand>
        <name>ATP</name>
        <dbReference type="ChEBI" id="CHEBI:30616"/>
        <label>1</label>
    </ligand>
</feature>
<dbReference type="FunFam" id="3.40.50.20:FF:000003">
    <property type="entry name" value="Carbamoyl-phosphate synthase large chain"/>
    <property type="match status" value="1"/>
</dbReference>
<evidence type="ECO:0000256" key="12">
    <source>
        <dbReference type="ARBA" id="ARBA00022842"/>
    </source>
</evidence>
<dbReference type="Pfam" id="PF02786">
    <property type="entry name" value="CPSase_L_D2"/>
    <property type="match status" value="2"/>
</dbReference>
<feature type="binding site" evidence="19">
    <location>
        <position position="750"/>
    </location>
    <ligand>
        <name>ATP</name>
        <dbReference type="ChEBI" id="CHEBI:30616"/>
        <label>2</label>
    </ligand>
</feature>
<dbReference type="Pfam" id="PF02787">
    <property type="entry name" value="CPSase_L_D3"/>
    <property type="match status" value="1"/>
</dbReference>
<comment type="domain">
    <text evidence="19">The large subunit is composed of 2 ATP-grasp domains that are involved in binding the 2 ATP molecules needed for carbamoyl phosphate synthesis. The N-terminal ATP-grasp domain (referred to as the carboxyphosphate synthetic component) catalyzes the ATP-dependent phosphorylation of hydrogencarbonate to carboxyphosphate and the subsequent nucleophilic attack by ammonia to form a carbamate intermediate. The C-terminal ATP-grasp domain (referred to as the carbamoyl phosphate synthetic component) then catalyzes the phosphorylation of carbamate with the second ATP to form the end product carbamoyl phosphate. The reactive and unstable enzyme intermediates are sequentially channeled from one active site to the next through the interior of the protein over a distance of at least 96 A.</text>
</comment>
<keyword evidence="5 19" id="KW-0055">Arginine biosynthesis</keyword>
<dbReference type="PROSITE" id="PS51257">
    <property type="entry name" value="PROKAR_LIPOPROTEIN"/>
    <property type="match status" value="1"/>
</dbReference>
<evidence type="ECO:0000256" key="19">
    <source>
        <dbReference type="HAMAP-Rule" id="MF_01210"/>
    </source>
</evidence>
<dbReference type="GO" id="GO:0005737">
    <property type="term" value="C:cytoplasm"/>
    <property type="evidence" value="ECO:0007669"/>
    <property type="project" value="TreeGrafter"/>
</dbReference>
<evidence type="ECO:0000256" key="3">
    <source>
        <dbReference type="ARBA" id="ARBA00005077"/>
    </source>
</evidence>
<dbReference type="Pfam" id="PF25596">
    <property type="entry name" value="CPSase_L_D1"/>
    <property type="match status" value="2"/>
</dbReference>
<keyword evidence="9 19" id="KW-0677">Repeat</keyword>
<comment type="function">
    <text evidence="17 19">Large subunit of the glutamine-dependent carbamoyl phosphate synthetase (CPSase). CPSase catalyzes the formation of carbamoyl phosphate from the ammonia moiety of glutamine, carbonate, and phosphate donated by ATP, constituting the first step of 2 biosynthetic pathways, one leading to arginine and/or urea and the other to pyrimidine nucleotides. The large subunit (synthetase) binds the substrates ammonia (free or transferred from glutamine from the small subunit), hydrogencarbonate and ATP and carries out an ATP-coupled ligase reaction, activating hydrogencarbonate by forming carboxy phosphate which reacts with ammonia to form carbamoyl phosphate.</text>
</comment>
<dbReference type="HAMAP" id="MF_01210_A">
    <property type="entry name" value="CPSase_L_chain_A"/>
    <property type="match status" value="1"/>
</dbReference>
<dbReference type="InterPro" id="IPR036914">
    <property type="entry name" value="MGS-like_dom_sf"/>
</dbReference>
<dbReference type="Gene3D" id="3.40.50.1380">
    <property type="entry name" value="Methylglyoxal synthase-like domain"/>
    <property type="match status" value="1"/>
</dbReference>
<keyword evidence="8" id="KW-0479">Metal-binding</keyword>
<feature type="binding site" evidence="19">
    <location>
        <position position="781"/>
    </location>
    <ligand>
        <name>ATP</name>
        <dbReference type="ChEBI" id="CHEBI:30616"/>
        <label>2</label>
    </ligand>
</feature>
<evidence type="ECO:0000256" key="5">
    <source>
        <dbReference type="ARBA" id="ARBA00022571"/>
    </source>
</evidence>
<dbReference type="SMART" id="SM01096">
    <property type="entry name" value="CPSase_L_D3"/>
    <property type="match status" value="1"/>
</dbReference>
<dbReference type="InterPro" id="IPR016185">
    <property type="entry name" value="PreATP-grasp_dom_sf"/>
</dbReference>
<feature type="domain" description="ATP-grasp" evidence="20">
    <location>
        <begin position="133"/>
        <end position="328"/>
    </location>
</feature>
<keyword evidence="6 19" id="KW-0436">Ligase</keyword>
<feature type="binding site" evidence="19">
    <location>
        <position position="241"/>
    </location>
    <ligand>
        <name>ATP</name>
        <dbReference type="ChEBI" id="CHEBI:30616"/>
        <label>1</label>
    </ligand>
</feature>
<feature type="binding site" evidence="19">
    <location>
        <position position="299"/>
    </location>
    <ligand>
        <name>Mg(2+)</name>
        <dbReference type="ChEBI" id="CHEBI:18420"/>
        <label>1</label>
    </ligand>
</feature>
<organism evidence="22 23">
    <name type="scientific">Rhodocyclus tenuis</name>
    <name type="common">Rhodospirillum tenue</name>
    <dbReference type="NCBI Taxonomy" id="1066"/>
    <lineage>
        <taxon>Bacteria</taxon>
        <taxon>Pseudomonadati</taxon>
        <taxon>Pseudomonadota</taxon>
        <taxon>Betaproteobacteria</taxon>
        <taxon>Rhodocyclales</taxon>
        <taxon>Rhodocyclaceae</taxon>
        <taxon>Rhodocyclus</taxon>
    </lineage>
</organism>
<dbReference type="EC" id="6.3.5.5" evidence="19"/>
<dbReference type="PANTHER" id="PTHR11405">
    <property type="entry name" value="CARBAMOYLTRANSFERASE FAMILY MEMBER"/>
    <property type="match status" value="1"/>
</dbReference>
<feature type="region of interest" description="Carboxyphosphate synthetic domain" evidence="19">
    <location>
        <begin position="1"/>
        <end position="403"/>
    </location>
</feature>
<feature type="binding site" evidence="19">
    <location>
        <position position="299"/>
    </location>
    <ligand>
        <name>Mg(2+)</name>
        <dbReference type="ChEBI" id="CHEBI:18420"/>
        <label>2</label>
    </ligand>
</feature>
<evidence type="ECO:0000256" key="10">
    <source>
        <dbReference type="ARBA" id="ARBA00022741"/>
    </source>
</evidence>
<keyword evidence="11 19" id="KW-0067">ATP-binding</keyword>
<dbReference type="InterPro" id="IPR005479">
    <property type="entry name" value="CPAse_ATP-bd"/>
</dbReference>
<evidence type="ECO:0000313" key="22">
    <source>
        <dbReference type="EMBL" id="MQY51174.1"/>
    </source>
</evidence>
<feature type="binding site" evidence="19">
    <location>
        <position position="835"/>
    </location>
    <ligand>
        <name>ATP</name>
        <dbReference type="ChEBI" id="CHEBI:30616"/>
        <label>2</label>
    </ligand>
</feature>
<evidence type="ECO:0000259" key="21">
    <source>
        <dbReference type="PROSITE" id="PS51855"/>
    </source>
</evidence>
<feature type="binding site" evidence="19">
    <location>
        <position position="175"/>
    </location>
    <ligand>
        <name>ATP</name>
        <dbReference type="ChEBI" id="CHEBI:30616"/>
        <label>1</label>
    </ligand>
</feature>
<evidence type="ECO:0000256" key="18">
    <source>
        <dbReference type="ARBA" id="ARBA00062056"/>
    </source>
</evidence>
<feature type="binding site" evidence="19">
    <location>
        <position position="243"/>
    </location>
    <ligand>
        <name>ATP</name>
        <dbReference type="ChEBI" id="CHEBI:30616"/>
        <label>1</label>
    </ligand>
</feature>
<comment type="cofactor">
    <cofactor evidence="19">
        <name>Mg(2+)</name>
        <dbReference type="ChEBI" id="CHEBI:18420"/>
    </cofactor>
    <cofactor evidence="19">
        <name>Mn(2+)</name>
        <dbReference type="ChEBI" id="CHEBI:29035"/>
    </cofactor>
    <text evidence="19">Binds 4 Mg(2+) or Mn(2+) ions per subunit.</text>
</comment>
<keyword evidence="7 19" id="KW-0028">Amino-acid biosynthesis</keyword>
<gene>
    <name evidence="19 22" type="primary">carB</name>
    <name evidence="22" type="ORF">GHK24_05225</name>
</gene>
<evidence type="ECO:0000256" key="2">
    <source>
        <dbReference type="ARBA" id="ARBA00004812"/>
    </source>
</evidence>
<dbReference type="InterPro" id="IPR005480">
    <property type="entry name" value="CPSase_lsu_oligo"/>
</dbReference>
<feature type="binding site" evidence="19">
    <location>
        <position position="823"/>
    </location>
    <ligand>
        <name>Mg(2+)</name>
        <dbReference type="ChEBI" id="CHEBI:18420"/>
        <label>3</label>
    </ligand>
</feature>
<keyword evidence="14" id="KW-0464">Manganese</keyword>
<keyword evidence="10 19" id="KW-0547">Nucleotide-binding</keyword>
<comment type="pathway">
    <text evidence="3 19">Amino-acid biosynthesis; L-arginine biosynthesis; carbamoyl phosphate from bicarbonate: step 1/1.</text>
</comment>
<feature type="binding site" evidence="19">
    <location>
        <position position="208"/>
    </location>
    <ligand>
        <name>ATP</name>
        <dbReference type="ChEBI" id="CHEBI:30616"/>
        <label>1</label>
    </ligand>
</feature>
<dbReference type="SUPFAM" id="SSF52440">
    <property type="entry name" value="PreATP-grasp domain"/>
    <property type="match status" value="2"/>
</dbReference>